<protein>
    <submittedName>
        <fullName evidence="4">Reverse transcriptase domain-containing protein</fullName>
    </submittedName>
</protein>
<dbReference type="GO" id="GO:0003676">
    <property type="term" value="F:nucleic acid binding"/>
    <property type="evidence" value="ECO:0007669"/>
    <property type="project" value="InterPro"/>
</dbReference>
<proteinExistence type="predicted"/>
<evidence type="ECO:0000259" key="1">
    <source>
        <dbReference type="Pfam" id="PF13456"/>
    </source>
</evidence>
<dbReference type="InterPro" id="IPR041588">
    <property type="entry name" value="Integrase_H2C2"/>
</dbReference>
<dbReference type="SUPFAM" id="SSF53098">
    <property type="entry name" value="Ribonuclease H-like"/>
    <property type="match status" value="1"/>
</dbReference>
<dbReference type="InterPro" id="IPR043128">
    <property type="entry name" value="Rev_trsase/Diguanyl_cyclase"/>
</dbReference>
<dbReference type="InterPro" id="IPR041577">
    <property type="entry name" value="RT_RNaseH_2"/>
</dbReference>
<dbReference type="InterPro" id="IPR012337">
    <property type="entry name" value="RNaseH-like_sf"/>
</dbReference>
<feature type="domain" description="Integrase zinc-binding" evidence="3">
    <location>
        <begin position="272"/>
        <end position="324"/>
    </location>
</feature>
<keyword evidence="4" id="KW-0548">Nucleotidyltransferase</keyword>
<name>A0A699J891_TANCI</name>
<dbReference type="Pfam" id="PF13456">
    <property type="entry name" value="RVT_3"/>
    <property type="match status" value="1"/>
</dbReference>
<dbReference type="GO" id="GO:0003964">
    <property type="term" value="F:RNA-directed DNA polymerase activity"/>
    <property type="evidence" value="ECO:0007669"/>
    <property type="project" value="UniProtKB-KW"/>
</dbReference>
<feature type="domain" description="Reverse transcriptase/retrotransposon-derived protein RNase H-like" evidence="2">
    <location>
        <begin position="39"/>
        <end position="120"/>
    </location>
</feature>
<accession>A0A699J891</accession>
<dbReference type="Gene3D" id="1.10.340.70">
    <property type="match status" value="1"/>
</dbReference>
<dbReference type="InterPro" id="IPR036397">
    <property type="entry name" value="RNaseH_sf"/>
</dbReference>
<dbReference type="SUPFAM" id="SSF56672">
    <property type="entry name" value="DNA/RNA polymerases"/>
    <property type="match status" value="1"/>
</dbReference>
<dbReference type="PANTHER" id="PTHR48475:SF2">
    <property type="entry name" value="RIBONUCLEASE H"/>
    <property type="match status" value="1"/>
</dbReference>
<dbReference type="PANTHER" id="PTHR48475">
    <property type="entry name" value="RIBONUCLEASE H"/>
    <property type="match status" value="1"/>
</dbReference>
<comment type="caution">
    <text evidence="4">The sequence shown here is derived from an EMBL/GenBank/DDBJ whole genome shotgun (WGS) entry which is preliminary data.</text>
</comment>
<organism evidence="4">
    <name type="scientific">Tanacetum cinerariifolium</name>
    <name type="common">Dalmatian daisy</name>
    <name type="synonym">Chrysanthemum cinerariifolium</name>
    <dbReference type="NCBI Taxonomy" id="118510"/>
    <lineage>
        <taxon>Eukaryota</taxon>
        <taxon>Viridiplantae</taxon>
        <taxon>Streptophyta</taxon>
        <taxon>Embryophyta</taxon>
        <taxon>Tracheophyta</taxon>
        <taxon>Spermatophyta</taxon>
        <taxon>Magnoliopsida</taxon>
        <taxon>eudicotyledons</taxon>
        <taxon>Gunneridae</taxon>
        <taxon>Pentapetalae</taxon>
        <taxon>asterids</taxon>
        <taxon>campanulids</taxon>
        <taxon>Asterales</taxon>
        <taxon>Asteraceae</taxon>
        <taxon>Asteroideae</taxon>
        <taxon>Anthemideae</taxon>
        <taxon>Anthemidinae</taxon>
        <taxon>Tanacetum</taxon>
    </lineage>
</organism>
<sequence length="496" mass="56425">MAILAPQGLYTLLRIRPSEKSLPFFKTLKKCTKKSDFQWTPEEEEAFKEMKQSIVELPMLTPKEKEELIIYLAAAKEAVSAVLMTERDGKQVPIYFVSRALQGPKINYTPMEKLILALILFTDGSSCVDGSGAGLITMNPEGMEFTYALRFRFNATNNEVEYEALIAGLWIASQMGIQNLQANVDSKLVANQKNSEKKIDEKEILAVVEEEGHTWMTPVYEYLTEGVLPEEKKKARTVRRKAGRYAVINKVLYKRTFLGLWLRCVGPLQENYVLREIHEGPCSMHAGPRSVVAKALRSGYFWPTMHTDARNLIRECKDCQVHRPVPKNPQEKLTLITSPWPFYKWGIDIAGPFPKGPGKRNTILVNLIPAEIGMPTLRTAEVDMAKNNEALGISLDLLEEKREQTTIQEARNKAKMEGYYNARVRSTSFCPGDFVYRNNEASQAEDGGKLRPKWEGPYEVTEAPGKGAYKLKDRNGYTLLRTWNVRNLKKCYIHEM</sequence>
<gene>
    <name evidence="4" type="ORF">Tci_586459</name>
</gene>
<keyword evidence="4" id="KW-0808">Transferase</keyword>
<feature type="domain" description="RNase H type-1" evidence="1">
    <location>
        <begin position="130"/>
        <end position="237"/>
    </location>
</feature>
<dbReference type="Pfam" id="PF17921">
    <property type="entry name" value="Integrase_H2C2"/>
    <property type="match status" value="1"/>
</dbReference>
<dbReference type="Gene3D" id="3.30.420.10">
    <property type="entry name" value="Ribonuclease H-like superfamily/Ribonuclease H"/>
    <property type="match status" value="1"/>
</dbReference>
<dbReference type="Pfam" id="PF17919">
    <property type="entry name" value="RT_RNaseH_2"/>
    <property type="match status" value="1"/>
</dbReference>
<dbReference type="InterPro" id="IPR002156">
    <property type="entry name" value="RNaseH_domain"/>
</dbReference>
<dbReference type="AlphaFoldDB" id="A0A699J891"/>
<dbReference type="GO" id="GO:0004523">
    <property type="term" value="F:RNA-DNA hybrid ribonuclease activity"/>
    <property type="evidence" value="ECO:0007669"/>
    <property type="project" value="InterPro"/>
</dbReference>
<dbReference type="EMBL" id="BKCJ010375842">
    <property type="protein sequence ID" value="GFA14487.1"/>
    <property type="molecule type" value="Genomic_DNA"/>
</dbReference>
<reference evidence="4" key="1">
    <citation type="journal article" date="2019" name="Sci. Rep.">
        <title>Draft genome of Tanacetum cinerariifolium, the natural source of mosquito coil.</title>
        <authorList>
            <person name="Yamashiro T."/>
            <person name="Shiraishi A."/>
            <person name="Satake H."/>
            <person name="Nakayama K."/>
        </authorList>
    </citation>
    <scope>NUCLEOTIDE SEQUENCE</scope>
</reference>
<evidence type="ECO:0000313" key="4">
    <source>
        <dbReference type="EMBL" id="GFA14487.1"/>
    </source>
</evidence>
<dbReference type="InterPro" id="IPR043502">
    <property type="entry name" value="DNA/RNA_pol_sf"/>
</dbReference>
<keyword evidence="4" id="KW-0695">RNA-directed DNA polymerase</keyword>
<evidence type="ECO:0000259" key="3">
    <source>
        <dbReference type="Pfam" id="PF17921"/>
    </source>
</evidence>
<evidence type="ECO:0000259" key="2">
    <source>
        <dbReference type="Pfam" id="PF17919"/>
    </source>
</evidence>
<dbReference type="Gene3D" id="3.30.70.270">
    <property type="match status" value="1"/>
</dbReference>